<organism evidence="2 3">
    <name type="scientific">Nocardioides luteus</name>
    <dbReference type="NCBI Taxonomy" id="1844"/>
    <lineage>
        <taxon>Bacteria</taxon>
        <taxon>Bacillati</taxon>
        <taxon>Actinomycetota</taxon>
        <taxon>Actinomycetes</taxon>
        <taxon>Propionibacteriales</taxon>
        <taxon>Nocardioidaceae</taxon>
        <taxon>Nocardioides</taxon>
    </lineage>
</organism>
<evidence type="ECO:0000313" key="2">
    <source>
        <dbReference type="EMBL" id="OIJ25862.1"/>
    </source>
</evidence>
<evidence type="ECO:0000259" key="1">
    <source>
        <dbReference type="PROSITE" id="PS50943"/>
    </source>
</evidence>
<dbReference type="Pfam" id="PF17765">
    <property type="entry name" value="MLTR_LBD"/>
    <property type="match status" value="1"/>
</dbReference>
<keyword evidence="3" id="KW-1185">Reference proteome</keyword>
<name>A0A1J4N2U0_9ACTN</name>
<evidence type="ECO:0000313" key="3">
    <source>
        <dbReference type="Proteomes" id="UP000033772"/>
    </source>
</evidence>
<dbReference type="PROSITE" id="PS50943">
    <property type="entry name" value="HTH_CROC1"/>
    <property type="match status" value="1"/>
</dbReference>
<dbReference type="Pfam" id="PF13560">
    <property type="entry name" value="HTH_31"/>
    <property type="match status" value="1"/>
</dbReference>
<sequence>MRLGAGSILVGVTDRKAFADFLRRRRALIRPADVGLPEGIRRRTPGLRREEVAMLAGVSTDHYTRLEQARGSAPSASVVNAVARALQCDLDERDHLYHLAGMNPPPRRGHVRPGLVALASRLTDLPVMICNDLGEVLFTNPMAELLMGHLRVGGRKTENMVWRWFTDPAFRQMPEEDWDRISAVHVSDLRATHARRAGEPDITALVDDLLAASAEFRELWERHEVGVRRADRKTFLHPEVGAVEVRCEVLFSEGQEIQLVAYFPAEGTDAAEKLDLLRVIGTQRLTRADSSPT</sequence>
<gene>
    <name evidence="2" type="ORF">UG56_015935</name>
</gene>
<dbReference type="STRING" id="1844.UG56_015935"/>
<dbReference type="PANTHER" id="PTHR35010">
    <property type="entry name" value="BLL4672 PROTEIN-RELATED"/>
    <property type="match status" value="1"/>
</dbReference>
<dbReference type="InterPro" id="IPR041413">
    <property type="entry name" value="MLTR_LBD"/>
</dbReference>
<dbReference type="InterPro" id="IPR001387">
    <property type="entry name" value="Cro/C1-type_HTH"/>
</dbReference>
<dbReference type="CDD" id="cd00093">
    <property type="entry name" value="HTH_XRE"/>
    <property type="match status" value="1"/>
</dbReference>
<dbReference type="SMART" id="SM00530">
    <property type="entry name" value="HTH_XRE"/>
    <property type="match status" value="1"/>
</dbReference>
<dbReference type="InterPro" id="IPR010982">
    <property type="entry name" value="Lambda_DNA-bd_dom_sf"/>
</dbReference>
<dbReference type="Gene3D" id="1.10.260.40">
    <property type="entry name" value="lambda repressor-like DNA-binding domains"/>
    <property type="match status" value="1"/>
</dbReference>
<dbReference type="PANTHER" id="PTHR35010:SF2">
    <property type="entry name" value="BLL4672 PROTEIN"/>
    <property type="match status" value="1"/>
</dbReference>
<feature type="domain" description="HTH cro/C1-type" evidence="1">
    <location>
        <begin position="46"/>
        <end position="93"/>
    </location>
</feature>
<dbReference type="GO" id="GO:0003677">
    <property type="term" value="F:DNA binding"/>
    <property type="evidence" value="ECO:0007669"/>
    <property type="project" value="InterPro"/>
</dbReference>
<dbReference type="AlphaFoldDB" id="A0A1J4N2U0"/>
<reference evidence="2" key="1">
    <citation type="submission" date="2016-10" db="EMBL/GenBank/DDBJ databases">
        <title>Draft Genome Sequence of Nocardioides luteus Strain BAFB, an Alkane-Degrading Bacterium Isolated from JP-7 Polluted Soil.</title>
        <authorList>
            <person name="Brown L."/>
            <person name="Ruiz O.N."/>
            <person name="Gunasekera T."/>
        </authorList>
    </citation>
    <scope>NUCLEOTIDE SEQUENCE [LARGE SCALE GENOMIC DNA]</scope>
    <source>
        <strain evidence="2">BAFB</strain>
    </source>
</reference>
<proteinExistence type="predicted"/>
<comment type="caution">
    <text evidence="2">The sequence shown here is derived from an EMBL/GenBank/DDBJ whole genome shotgun (WGS) entry which is preliminary data.</text>
</comment>
<accession>A0A1J4N2U0</accession>
<dbReference type="Proteomes" id="UP000033772">
    <property type="component" value="Unassembled WGS sequence"/>
</dbReference>
<protein>
    <submittedName>
        <fullName evidence="2">Transcriptional regulator</fullName>
    </submittedName>
</protein>
<dbReference type="Gene3D" id="3.30.450.180">
    <property type="match status" value="1"/>
</dbReference>
<dbReference type="SUPFAM" id="SSF47413">
    <property type="entry name" value="lambda repressor-like DNA-binding domains"/>
    <property type="match status" value="1"/>
</dbReference>
<dbReference type="EMBL" id="JZDQ02000021">
    <property type="protein sequence ID" value="OIJ25862.1"/>
    <property type="molecule type" value="Genomic_DNA"/>
</dbReference>